<comment type="caution">
    <text evidence="3">The sequence shown here is derived from an EMBL/GenBank/DDBJ whole genome shotgun (WGS) entry which is preliminary data.</text>
</comment>
<reference evidence="3" key="1">
    <citation type="submission" date="2021-05" db="EMBL/GenBank/DDBJ databases">
        <authorList>
            <person name="Pietrasiak N."/>
            <person name="Ward R."/>
            <person name="Stajich J.E."/>
            <person name="Kurbessoian T."/>
        </authorList>
    </citation>
    <scope>NUCLEOTIDE SEQUENCE</scope>
    <source>
        <strain evidence="3">JT2-VF2</strain>
    </source>
</reference>
<name>A0A951UI71_9NOST</name>
<dbReference type="InterPro" id="IPR006016">
    <property type="entry name" value="UspA"/>
</dbReference>
<dbReference type="PANTHER" id="PTHR46268:SF8">
    <property type="entry name" value="UNIVERSAL STRESS PROTEIN SLL1388"/>
    <property type="match status" value="1"/>
</dbReference>
<dbReference type="SUPFAM" id="SSF52402">
    <property type="entry name" value="Adenine nucleotide alpha hydrolases-like"/>
    <property type="match status" value="1"/>
</dbReference>
<dbReference type="InterPro" id="IPR006015">
    <property type="entry name" value="Universal_stress_UspA"/>
</dbReference>
<dbReference type="AlphaFoldDB" id="A0A951UI71"/>
<sequence length="179" mass="19445">MFKKILVALDRSEMGQQIFEHALALAKVTNAKLMLLHVLSGEEEGSPYAPILSNFDYYPGLGSQSFEYYQKQWDTFKNKGIEILQHLCAQANTAGIEAEFNQSMGSPGRVVCQIASSCGADLIVMGRRGRSGITELFLGSVSNYVLHHAPCTVHVVHLPSGVVKAGEAVQKTTISTTSN</sequence>
<evidence type="ECO:0000313" key="3">
    <source>
        <dbReference type="EMBL" id="MBW4564094.1"/>
    </source>
</evidence>
<accession>A0A951UI71</accession>
<organism evidence="3 4">
    <name type="scientific">Mojavia pulchra JT2-VF2</name>
    <dbReference type="NCBI Taxonomy" id="287848"/>
    <lineage>
        <taxon>Bacteria</taxon>
        <taxon>Bacillati</taxon>
        <taxon>Cyanobacteriota</taxon>
        <taxon>Cyanophyceae</taxon>
        <taxon>Nostocales</taxon>
        <taxon>Nostocaceae</taxon>
    </lineage>
</organism>
<dbReference type="EMBL" id="JAHHHN010000018">
    <property type="protein sequence ID" value="MBW4564094.1"/>
    <property type="molecule type" value="Genomic_DNA"/>
</dbReference>
<reference evidence="3" key="2">
    <citation type="journal article" date="2022" name="Microbiol. Resour. Announc.">
        <title>Metagenome Sequencing to Explore Phylogenomics of Terrestrial Cyanobacteria.</title>
        <authorList>
            <person name="Ward R.D."/>
            <person name="Stajich J.E."/>
            <person name="Johansen J.R."/>
            <person name="Huntemann M."/>
            <person name="Clum A."/>
            <person name="Foster B."/>
            <person name="Foster B."/>
            <person name="Roux S."/>
            <person name="Palaniappan K."/>
            <person name="Varghese N."/>
            <person name="Mukherjee S."/>
            <person name="Reddy T.B.K."/>
            <person name="Daum C."/>
            <person name="Copeland A."/>
            <person name="Chen I.A."/>
            <person name="Ivanova N.N."/>
            <person name="Kyrpides N.C."/>
            <person name="Shapiro N."/>
            <person name="Eloe-Fadrosh E.A."/>
            <person name="Pietrasiak N."/>
        </authorList>
    </citation>
    <scope>NUCLEOTIDE SEQUENCE</scope>
    <source>
        <strain evidence="3">JT2-VF2</strain>
    </source>
</reference>
<evidence type="ECO:0000313" key="4">
    <source>
        <dbReference type="Proteomes" id="UP000715781"/>
    </source>
</evidence>
<dbReference type="CDD" id="cd00293">
    <property type="entry name" value="USP-like"/>
    <property type="match status" value="1"/>
</dbReference>
<dbReference type="Gene3D" id="3.40.50.620">
    <property type="entry name" value="HUPs"/>
    <property type="match status" value="1"/>
</dbReference>
<dbReference type="PRINTS" id="PR01438">
    <property type="entry name" value="UNVRSLSTRESS"/>
</dbReference>
<comment type="similarity">
    <text evidence="1">Belongs to the universal stress protein A family.</text>
</comment>
<gene>
    <name evidence="3" type="ORF">KME32_23730</name>
</gene>
<proteinExistence type="inferred from homology"/>
<dbReference type="PANTHER" id="PTHR46268">
    <property type="entry name" value="STRESS RESPONSE PROTEIN NHAX"/>
    <property type="match status" value="1"/>
</dbReference>
<evidence type="ECO:0000259" key="2">
    <source>
        <dbReference type="Pfam" id="PF00582"/>
    </source>
</evidence>
<feature type="domain" description="UspA" evidence="2">
    <location>
        <begin position="1"/>
        <end position="157"/>
    </location>
</feature>
<dbReference type="Proteomes" id="UP000715781">
    <property type="component" value="Unassembled WGS sequence"/>
</dbReference>
<evidence type="ECO:0000256" key="1">
    <source>
        <dbReference type="ARBA" id="ARBA00008791"/>
    </source>
</evidence>
<dbReference type="InterPro" id="IPR014729">
    <property type="entry name" value="Rossmann-like_a/b/a_fold"/>
</dbReference>
<protein>
    <submittedName>
        <fullName evidence="3">Universal stress protein</fullName>
    </submittedName>
</protein>
<dbReference type="Pfam" id="PF00582">
    <property type="entry name" value="Usp"/>
    <property type="match status" value="1"/>
</dbReference>